<keyword evidence="3" id="KW-0255">Endonuclease</keyword>
<dbReference type="InterPro" id="IPR005135">
    <property type="entry name" value="Endo/exonuclease/phosphatase"/>
</dbReference>
<dbReference type="EMBL" id="OCNH01000002">
    <property type="protein sequence ID" value="SOD88765.1"/>
    <property type="molecule type" value="Genomic_DNA"/>
</dbReference>
<evidence type="ECO:0000313" key="4">
    <source>
        <dbReference type="Proteomes" id="UP000219452"/>
    </source>
</evidence>
<evidence type="ECO:0000313" key="3">
    <source>
        <dbReference type="EMBL" id="SOD88765.1"/>
    </source>
</evidence>
<accession>A0A286FZT0</accession>
<dbReference type="Pfam" id="PF03372">
    <property type="entry name" value="Exo_endo_phos"/>
    <property type="match status" value="1"/>
</dbReference>
<dbReference type="Proteomes" id="UP000219452">
    <property type="component" value="Unassembled WGS sequence"/>
</dbReference>
<keyword evidence="3" id="KW-0378">Hydrolase</keyword>
<dbReference type="Gene3D" id="3.60.10.10">
    <property type="entry name" value="Endonuclease/exonuclease/phosphatase"/>
    <property type="match status" value="1"/>
</dbReference>
<keyword evidence="3" id="KW-0269">Exonuclease</keyword>
<keyword evidence="4" id="KW-1185">Reference proteome</keyword>
<dbReference type="RefSeq" id="WP_097126446.1">
    <property type="nucleotide sequence ID" value="NZ_OCNH01000002.1"/>
</dbReference>
<evidence type="ECO:0000256" key="1">
    <source>
        <dbReference type="SAM" id="SignalP"/>
    </source>
</evidence>
<dbReference type="InterPro" id="IPR036691">
    <property type="entry name" value="Endo/exonu/phosph_ase_sf"/>
</dbReference>
<gene>
    <name evidence="3" type="ORF">SAMN06269250_2835</name>
</gene>
<keyword evidence="1" id="KW-0732">Signal</keyword>
<feature type="domain" description="Endonuclease/exonuclease/phosphatase" evidence="2">
    <location>
        <begin position="29"/>
        <end position="270"/>
    </location>
</feature>
<dbReference type="CDD" id="cd09083">
    <property type="entry name" value="EEP-1"/>
    <property type="match status" value="1"/>
</dbReference>
<organism evidence="3 4">
    <name type="scientific">Spirosoma fluviale</name>
    <dbReference type="NCBI Taxonomy" id="1597977"/>
    <lineage>
        <taxon>Bacteria</taxon>
        <taxon>Pseudomonadati</taxon>
        <taxon>Bacteroidota</taxon>
        <taxon>Cytophagia</taxon>
        <taxon>Cytophagales</taxon>
        <taxon>Cytophagaceae</taxon>
        <taxon>Spirosoma</taxon>
    </lineage>
</organism>
<dbReference type="OrthoDB" id="9793162at2"/>
<dbReference type="GO" id="GO:0000175">
    <property type="term" value="F:3'-5'-RNA exonuclease activity"/>
    <property type="evidence" value="ECO:0007669"/>
    <property type="project" value="TreeGrafter"/>
</dbReference>
<feature type="chain" id="PRO_5012651258" evidence="1">
    <location>
        <begin position="23"/>
        <end position="280"/>
    </location>
</feature>
<dbReference type="InterPro" id="IPR050410">
    <property type="entry name" value="CCR4/nocturin_mRNA_transcr"/>
</dbReference>
<sequence length="280" mass="32083">MRVLIFSFLCSFLLTQTTFAQKDTPINVATYNLRYNNKGDGINAWPNRKENVKALIRFHEFDLFGTQEALRDQLNDVAELTEFAFLGAGRDDGKEAGEHSAIFYRKDRFKPLQSGNFWLSETPDKPGKGWDATCCNRICSWAKLNDLKTKKDFYFFSVHFDHQGVEARQQSGKLMVEKIKEIAKNTPVILVGDLNSTPETEQVKTIQTLLNDTHNVTKMPPYGPEGTFNSFKFDAPMDNRIDYIFVSKQFDVLKYGVLTDAKEQRYPSDHQPVVAKVMLK</sequence>
<evidence type="ECO:0000259" key="2">
    <source>
        <dbReference type="Pfam" id="PF03372"/>
    </source>
</evidence>
<keyword evidence="3" id="KW-0540">Nuclease</keyword>
<feature type="signal peptide" evidence="1">
    <location>
        <begin position="1"/>
        <end position="22"/>
    </location>
</feature>
<dbReference type="PANTHER" id="PTHR12121">
    <property type="entry name" value="CARBON CATABOLITE REPRESSOR PROTEIN 4"/>
    <property type="match status" value="1"/>
</dbReference>
<proteinExistence type="predicted"/>
<dbReference type="PANTHER" id="PTHR12121:SF36">
    <property type="entry name" value="ENDONUCLEASE_EXONUCLEASE_PHOSPHATASE DOMAIN-CONTAINING PROTEIN"/>
    <property type="match status" value="1"/>
</dbReference>
<dbReference type="GO" id="GO:0004519">
    <property type="term" value="F:endonuclease activity"/>
    <property type="evidence" value="ECO:0007669"/>
    <property type="project" value="UniProtKB-KW"/>
</dbReference>
<dbReference type="SUPFAM" id="SSF56219">
    <property type="entry name" value="DNase I-like"/>
    <property type="match status" value="1"/>
</dbReference>
<reference evidence="4" key="1">
    <citation type="submission" date="2017-09" db="EMBL/GenBank/DDBJ databases">
        <authorList>
            <person name="Varghese N."/>
            <person name="Submissions S."/>
        </authorList>
    </citation>
    <scope>NUCLEOTIDE SEQUENCE [LARGE SCALE GENOMIC DNA]</scope>
    <source>
        <strain evidence="4">DSM 29961</strain>
    </source>
</reference>
<protein>
    <submittedName>
        <fullName evidence="3">Metal-dependent hydrolase, endonuclease/exonuclease/phosphatase family</fullName>
    </submittedName>
</protein>
<name>A0A286FZT0_9BACT</name>
<dbReference type="AlphaFoldDB" id="A0A286FZT0"/>